<dbReference type="InterPro" id="IPR017871">
    <property type="entry name" value="ABC_transporter-like_CS"/>
</dbReference>
<gene>
    <name evidence="6" type="ORF">GCM10022240_14620</name>
</gene>
<keyword evidence="4 6" id="KW-0067">ATP-binding</keyword>
<reference evidence="7" key="1">
    <citation type="journal article" date="2019" name="Int. J. Syst. Evol. Microbiol.">
        <title>The Global Catalogue of Microorganisms (GCM) 10K type strain sequencing project: providing services to taxonomists for standard genome sequencing and annotation.</title>
        <authorList>
            <consortium name="The Broad Institute Genomics Platform"/>
            <consortium name="The Broad Institute Genome Sequencing Center for Infectious Disease"/>
            <person name="Wu L."/>
            <person name="Ma J."/>
        </authorList>
    </citation>
    <scope>NUCLEOTIDE SEQUENCE [LARGE SCALE GENOMIC DNA]</scope>
    <source>
        <strain evidence="7">JCM 16950</strain>
    </source>
</reference>
<dbReference type="Gene3D" id="3.40.50.300">
    <property type="entry name" value="P-loop containing nucleotide triphosphate hydrolases"/>
    <property type="match status" value="2"/>
</dbReference>
<dbReference type="GO" id="GO:0005524">
    <property type="term" value="F:ATP binding"/>
    <property type="evidence" value="ECO:0007669"/>
    <property type="project" value="UniProtKB-KW"/>
</dbReference>
<name>A0ABP7GFZ7_9MICO</name>
<keyword evidence="7" id="KW-1185">Reference proteome</keyword>
<accession>A0ABP7GFZ7</accession>
<dbReference type="SMART" id="SM00382">
    <property type="entry name" value="AAA"/>
    <property type="match status" value="1"/>
</dbReference>
<dbReference type="PANTHER" id="PTHR43790:SF9">
    <property type="entry name" value="GALACTOFURANOSE TRANSPORTER ATP-BINDING PROTEIN YTFR"/>
    <property type="match status" value="1"/>
</dbReference>
<dbReference type="InterPro" id="IPR027417">
    <property type="entry name" value="P-loop_NTPase"/>
</dbReference>
<organism evidence="6 7">
    <name type="scientific">Microbacterium kribbense</name>
    <dbReference type="NCBI Taxonomy" id="433645"/>
    <lineage>
        <taxon>Bacteria</taxon>
        <taxon>Bacillati</taxon>
        <taxon>Actinomycetota</taxon>
        <taxon>Actinomycetes</taxon>
        <taxon>Micrococcales</taxon>
        <taxon>Microbacteriaceae</taxon>
        <taxon>Microbacterium</taxon>
    </lineage>
</organism>
<feature type="domain" description="ABC transporter" evidence="5">
    <location>
        <begin position="14"/>
        <end position="525"/>
    </location>
</feature>
<proteinExistence type="predicted"/>
<sequence length="533" mass="56661">MNASSAGAATVPALELRSLTQRFGLFTALNDVDFRVWPQEIVALVGQNGSGKSTLVKVLAGVNVPEDGSRLLVNGREVALPLAGGQFRQLGLSFVHQDLGLVRTLSVTENFLIGDARITASHRPIHWRAEDRRIRDLLASYDVDLDPGALVRDLAPLQQALVAIARAAEDLRSYRESNSAEGSVLFLDEPTVFLPEDEVEFLFGLVRKVVAGGASCVFISHDLSAVERLCERVVVLRDGEIVGDQPMAGVDSERLVELIVGTAQDGTDRTGGGGRTSTSVAGTPARCAVQGLAGGQLRGVDITLQGGETVGLAGLLGSGAEEVPYLLFGSRRADHGTMRLDDATFQIGETEPPSAVARGIGLVPADRRRDGMVPTLTVSENSVILVADKFATFGRLRLSALRELVHGILDRFGVRPRDPGALMGKLSGGNAQKVVIAKWLEIGPRLLLLHEPTQGVDVGARAAIYELLQQASKTGMSTLWVSSDFEELANVCDRVLVLVDGRVTSELSGERLTKDNLNTAVFTSPGATLGTPA</sequence>
<dbReference type="SUPFAM" id="SSF52540">
    <property type="entry name" value="P-loop containing nucleoside triphosphate hydrolases"/>
    <property type="match status" value="2"/>
</dbReference>
<evidence type="ECO:0000256" key="4">
    <source>
        <dbReference type="ARBA" id="ARBA00022840"/>
    </source>
</evidence>
<evidence type="ECO:0000256" key="2">
    <source>
        <dbReference type="ARBA" id="ARBA00022737"/>
    </source>
</evidence>
<evidence type="ECO:0000256" key="3">
    <source>
        <dbReference type="ARBA" id="ARBA00022741"/>
    </source>
</evidence>
<evidence type="ECO:0000259" key="5">
    <source>
        <dbReference type="PROSITE" id="PS50893"/>
    </source>
</evidence>
<evidence type="ECO:0000313" key="7">
    <source>
        <dbReference type="Proteomes" id="UP001500540"/>
    </source>
</evidence>
<dbReference type="EMBL" id="BAABAF010000005">
    <property type="protein sequence ID" value="GAA3763292.1"/>
    <property type="molecule type" value="Genomic_DNA"/>
</dbReference>
<protein>
    <submittedName>
        <fullName evidence="6">Sugar ABC transporter ATP-binding protein</fullName>
    </submittedName>
</protein>
<dbReference type="InterPro" id="IPR050107">
    <property type="entry name" value="ABC_carbohydrate_import_ATPase"/>
</dbReference>
<keyword evidence="2" id="KW-0677">Repeat</keyword>
<dbReference type="CDD" id="cd03215">
    <property type="entry name" value="ABC_Carb_Monos_II"/>
    <property type="match status" value="1"/>
</dbReference>
<dbReference type="PROSITE" id="PS50893">
    <property type="entry name" value="ABC_TRANSPORTER_2"/>
    <property type="match status" value="1"/>
</dbReference>
<dbReference type="Pfam" id="PF00005">
    <property type="entry name" value="ABC_tran"/>
    <property type="match status" value="2"/>
</dbReference>
<dbReference type="InterPro" id="IPR003593">
    <property type="entry name" value="AAA+_ATPase"/>
</dbReference>
<dbReference type="PROSITE" id="PS00211">
    <property type="entry name" value="ABC_TRANSPORTER_1"/>
    <property type="match status" value="1"/>
</dbReference>
<comment type="caution">
    <text evidence="6">The sequence shown here is derived from an EMBL/GenBank/DDBJ whole genome shotgun (WGS) entry which is preliminary data.</text>
</comment>
<evidence type="ECO:0000313" key="6">
    <source>
        <dbReference type="EMBL" id="GAA3763292.1"/>
    </source>
</evidence>
<dbReference type="InterPro" id="IPR003439">
    <property type="entry name" value="ABC_transporter-like_ATP-bd"/>
</dbReference>
<keyword evidence="3" id="KW-0547">Nucleotide-binding</keyword>
<keyword evidence="1" id="KW-0813">Transport</keyword>
<dbReference type="PANTHER" id="PTHR43790">
    <property type="entry name" value="CARBOHYDRATE TRANSPORT ATP-BINDING PROTEIN MG119-RELATED"/>
    <property type="match status" value="1"/>
</dbReference>
<dbReference type="RefSeq" id="WP_344782099.1">
    <property type="nucleotide sequence ID" value="NZ_BAABAF010000005.1"/>
</dbReference>
<dbReference type="Proteomes" id="UP001500540">
    <property type="component" value="Unassembled WGS sequence"/>
</dbReference>
<evidence type="ECO:0000256" key="1">
    <source>
        <dbReference type="ARBA" id="ARBA00022448"/>
    </source>
</evidence>